<reference evidence="1" key="1">
    <citation type="journal article" date="2014" name="Front. Microbiol.">
        <title>High frequency of phylogenetically diverse reductive dehalogenase-homologous genes in deep subseafloor sedimentary metagenomes.</title>
        <authorList>
            <person name="Kawai M."/>
            <person name="Futagami T."/>
            <person name="Toyoda A."/>
            <person name="Takaki Y."/>
            <person name="Nishi S."/>
            <person name="Hori S."/>
            <person name="Arai W."/>
            <person name="Tsubouchi T."/>
            <person name="Morono Y."/>
            <person name="Uchiyama I."/>
            <person name="Ito T."/>
            <person name="Fujiyama A."/>
            <person name="Inagaki F."/>
            <person name="Takami H."/>
        </authorList>
    </citation>
    <scope>NUCLEOTIDE SEQUENCE</scope>
    <source>
        <strain evidence="1">Expedition CK06-06</strain>
    </source>
</reference>
<protein>
    <submittedName>
        <fullName evidence="1">Uncharacterized protein</fullName>
    </submittedName>
</protein>
<comment type="caution">
    <text evidence="1">The sequence shown here is derived from an EMBL/GenBank/DDBJ whole genome shotgun (WGS) entry which is preliminary data.</text>
</comment>
<evidence type="ECO:0000313" key="1">
    <source>
        <dbReference type="EMBL" id="GAJ21931.1"/>
    </source>
</evidence>
<name>X1VVE3_9ZZZZ</name>
<sequence>YILGGAFNGKAYYKRATGGFYIRWSNAELGTDGPVEVPVPPDKVSTIGAPI</sequence>
<feature type="non-terminal residue" evidence="1">
    <location>
        <position position="1"/>
    </location>
</feature>
<organism evidence="1">
    <name type="scientific">marine sediment metagenome</name>
    <dbReference type="NCBI Taxonomy" id="412755"/>
    <lineage>
        <taxon>unclassified sequences</taxon>
        <taxon>metagenomes</taxon>
        <taxon>ecological metagenomes</taxon>
    </lineage>
</organism>
<dbReference type="EMBL" id="BARW01041017">
    <property type="protein sequence ID" value="GAJ21931.1"/>
    <property type="molecule type" value="Genomic_DNA"/>
</dbReference>
<proteinExistence type="predicted"/>
<dbReference type="AlphaFoldDB" id="X1VVE3"/>
<gene>
    <name evidence="1" type="ORF">S12H4_61658</name>
</gene>
<accession>X1VVE3</accession>